<keyword evidence="5" id="KW-1185">Reference proteome</keyword>
<accession>A0A4T9T8L2</accession>
<dbReference type="OrthoDB" id="3172489at2"/>
<dbReference type="RefSeq" id="WP_136845557.1">
    <property type="nucleotide sequence ID" value="NZ_SSTM01000002.1"/>
</dbReference>
<protein>
    <recommendedName>
        <fullName evidence="3">Oxidoreductase molybdopterin-binding domain-containing protein</fullName>
    </recommendedName>
</protein>
<proteinExistence type="predicted"/>
<feature type="region of interest" description="Disordered" evidence="1">
    <location>
        <begin position="240"/>
        <end position="270"/>
    </location>
</feature>
<keyword evidence="2" id="KW-0732">Signal</keyword>
<name>A0A4T9T8L2_9ACTN</name>
<feature type="signal peptide" evidence="2">
    <location>
        <begin position="1"/>
        <end position="36"/>
    </location>
</feature>
<sequence>MNSTTQKIASGASAALLLAGMGAAAAQGAVSAPAFADEATVPTADQQQAEAAPCRVCQKAVQGLFTFSQSSLTPTAQLRDNFARASRYLCGGEGAPMASIENPGLWEVAVSGNVDNAFSATMDELAEEGSAQLAMGCTCAGNPVDGAASGNADVLGVRIAYIAALAQPSDSVNTIVFTSDDGSSVALPFNYVLQRFSLLAYSVNGEPVANSMGGSNQLWMGSTAANYYLKNVVEISFEERQTPPPTPGTAEAGDAYENVPNISIGEGGAL</sequence>
<dbReference type="Pfam" id="PF00174">
    <property type="entry name" value="Oxidored_molyb"/>
    <property type="match status" value="1"/>
</dbReference>
<comment type="caution">
    <text evidence="4">The sequence shown here is derived from an EMBL/GenBank/DDBJ whole genome shotgun (WGS) entry which is preliminary data.</text>
</comment>
<dbReference type="InterPro" id="IPR036374">
    <property type="entry name" value="OxRdtase_Mopterin-bd_sf"/>
</dbReference>
<evidence type="ECO:0000313" key="5">
    <source>
        <dbReference type="Proteomes" id="UP000309454"/>
    </source>
</evidence>
<gene>
    <name evidence="4" type="ORF">E5982_04110</name>
</gene>
<evidence type="ECO:0000256" key="2">
    <source>
        <dbReference type="SAM" id="SignalP"/>
    </source>
</evidence>
<dbReference type="SUPFAM" id="SSF56524">
    <property type="entry name" value="Oxidoreductase molybdopterin-binding domain"/>
    <property type="match status" value="1"/>
</dbReference>
<reference evidence="4 5" key="1">
    <citation type="submission" date="2019-04" db="EMBL/GenBank/DDBJ databases">
        <title>Microbes associate with the intestines of laboratory mice.</title>
        <authorList>
            <person name="Navarre W."/>
            <person name="Wong E."/>
            <person name="Huang K.C."/>
            <person name="Tropini C."/>
            <person name="Ng K."/>
            <person name="Yu B."/>
        </authorList>
    </citation>
    <scope>NUCLEOTIDE SEQUENCE [LARGE SCALE GENOMIC DNA]</scope>
    <source>
        <strain evidence="4 5">NM48_B13</strain>
    </source>
</reference>
<evidence type="ECO:0000256" key="1">
    <source>
        <dbReference type="SAM" id="MobiDB-lite"/>
    </source>
</evidence>
<dbReference type="AlphaFoldDB" id="A0A4T9T8L2"/>
<evidence type="ECO:0000313" key="4">
    <source>
        <dbReference type="EMBL" id="TJW11398.1"/>
    </source>
</evidence>
<evidence type="ECO:0000259" key="3">
    <source>
        <dbReference type="Pfam" id="PF00174"/>
    </source>
</evidence>
<organism evidence="4 5">
    <name type="scientific">Parvibacter caecicola</name>
    <dbReference type="NCBI Taxonomy" id="747645"/>
    <lineage>
        <taxon>Bacteria</taxon>
        <taxon>Bacillati</taxon>
        <taxon>Actinomycetota</taxon>
        <taxon>Coriobacteriia</taxon>
        <taxon>Coriobacteriales</taxon>
        <taxon>Coriobacteriaceae</taxon>
        <taxon>Parvibacter</taxon>
    </lineage>
</organism>
<dbReference type="Proteomes" id="UP000309454">
    <property type="component" value="Unassembled WGS sequence"/>
</dbReference>
<dbReference type="Gene3D" id="3.90.420.10">
    <property type="entry name" value="Oxidoreductase, molybdopterin-binding domain"/>
    <property type="match status" value="1"/>
</dbReference>
<feature type="domain" description="Oxidoreductase molybdopterin-binding" evidence="3">
    <location>
        <begin position="102"/>
        <end position="242"/>
    </location>
</feature>
<feature type="chain" id="PRO_5020474893" description="Oxidoreductase molybdopterin-binding domain-containing protein" evidence="2">
    <location>
        <begin position="37"/>
        <end position="270"/>
    </location>
</feature>
<dbReference type="InterPro" id="IPR000572">
    <property type="entry name" value="OxRdtase_Mopterin-bd_dom"/>
</dbReference>
<dbReference type="EMBL" id="SSTM01000002">
    <property type="protein sequence ID" value="TJW11398.1"/>
    <property type="molecule type" value="Genomic_DNA"/>
</dbReference>